<gene>
    <name evidence="10" type="ORF">I585_03313</name>
    <name evidence="9" type="ORF">UAI_02107</name>
</gene>
<comment type="similarity">
    <text evidence="1">Belongs to the serine-aspartate repeat-containing protein (SDr) family.</text>
</comment>
<evidence type="ECO:0000313" key="10">
    <source>
        <dbReference type="EMBL" id="EOT64116.1"/>
    </source>
</evidence>
<dbReference type="OrthoDB" id="1744455at2"/>
<keyword evidence="5" id="KW-0572">Peptidoglycan-anchor</keyword>
<dbReference type="Proteomes" id="UP000013783">
    <property type="component" value="Unassembled WGS sequence"/>
</dbReference>
<reference evidence="9 11" key="1">
    <citation type="submission" date="2013-02" db="EMBL/GenBank/DDBJ databases">
        <title>The Genome Sequence of Enterococcus malodoratus ATCC_43197.</title>
        <authorList>
            <consortium name="The Broad Institute Genome Sequencing Platform"/>
            <consortium name="The Broad Institute Genome Sequencing Center for Infectious Disease"/>
            <person name="Earl A.M."/>
            <person name="Gilmore M.S."/>
            <person name="Lebreton F."/>
            <person name="Walker B."/>
            <person name="Young S.K."/>
            <person name="Zeng Q."/>
            <person name="Gargeya S."/>
            <person name="Fitzgerald M."/>
            <person name="Haas B."/>
            <person name="Abouelleil A."/>
            <person name="Alvarado L."/>
            <person name="Arachchi H.M."/>
            <person name="Berlin A.M."/>
            <person name="Chapman S.B."/>
            <person name="Dewar J."/>
            <person name="Goldberg J."/>
            <person name="Griggs A."/>
            <person name="Gujja S."/>
            <person name="Hansen M."/>
            <person name="Howarth C."/>
            <person name="Imamovic A."/>
            <person name="Larimer J."/>
            <person name="McCowan C."/>
            <person name="Murphy C."/>
            <person name="Neiman D."/>
            <person name="Pearson M."/>
            <person name="Priest M."/>
            <person name="Roberts A."/>
            <person name="Saif S."/>
            <person name="Shea T."/>
            <person name="Sisk P."/>
            <person name="Sykes S."/>
            <person name="Wortman J."/>
            <person name="Nusbaum C."/>
            <person name="Birren B."/>
        </authorList>
    </citation>
    <scope>NUCLEOTIDE SEQUENCE [LARGE SCALE GENOMIC DNA]</scope>
    <source>
        <strain evidence="9 11">ATCC 43197</strain>
    </source>
</reference>
<evidence type="ECO:0000256" key="7">
    <source>
        <dbReference type="SAM" id="Phobius"/>
    </source>
</evidence>
<proteinExistence type="inferred from homology"/>
<evidence type="ECO:0000256" key="4">
    <source>
        <dbReference type="ARBA" id="ARBA00022729"/>
    </source>
</evidence>
<reference evidence="10 12" key="2">
    <citation type="submission" date="2013-03" db="EMBL/GenBank/DDBJ databases">
        <title>The Genome Sequence of Enterococcus malodoratus ATCC_43197 (PacBio/Illumina hybrid assembly).</title>
        <authorList>
            <consortium name="The Broad Institute Genomics Platform"/>
            <consortium name="The Broad Institute Genome Sequencing Center for Infectious Disease"/>
            <person name="Earl A."/>
            <person name="Russ C."/>
            <person name="Gilmore M."/>
            <person name="Surin D."/>
            <person name="Walker B."/>
            <person name="Young S."/>
            <person name="Zeng Q."/>
            <person name="Gargeya S."/>
            <person name="Fitzgerald M."/>
            <person name="Haas B."/>
            <person name="Abouelleil A."/>
            <person name="Allen A.W."/>
            <person name="Alvarado L."/>
            <person name="Arachchi H.M."/>
            <person name="Berlin A.M."/>
            <person name="Chapman S.B."/>
            <person name="Gainer-Dewar J."/>
            <person name="Goldberg J."/>
            <person name="Griggs A."/>
            <person name="Gujja S."/>
            <person name="Hansen M."/>
            <person name="Howarth C."/>
            <person name="Imamovic A."/>
            <person name="Ireland A."/>
            <person name="Larimer J."/>
            <person name="McCowan C."/>
            <person name="Murphy C."/>
            <person name="Pearson M."/>
            <person name="Poon T.W."/>
            <person name="Priest M."/>
            <person name="Roberts A."/>
            <person name="Saif S."/>
            <person name="Shea T."/>
            <person name="Sisk P."/>
            <person name="Sykes S."/>
            <person name="Wortman J."/>
            <person name="Nusbaum C."/>
            <person name="Birren B."/>
        </authorList>
    </citation>
    <scope>NUCLEOTIDE SEQUENCE [LARGE SCALE GENOMIC DNA]</scope>
    <source>
        <strain evidence="10 12">ATCC 43197</strain>
    </source>
</reference>
<dbReference type="STRING" id="71451.RV07_GL004283"/>
<evidence type="ECO:0000313" key="12">
    <source>
        <dbReference type="Proteomes" id="UP000014148"/>
    </source>
</evidence>
<feature type="domain" description="Gram-positive cocci surface proteins LPxTG" evidence="8">
    <location>
        <begin position="695"/>
        <end position="727"/>
    </location>
</feature>
<evidence type="ECO:0000256" key="2">
    <source>
        <dbReference type="ARBA" id="ARBA00022512"/>
    </source>
</evidence>
<dbReference type="PANTHER" id="PTHR36108:SF13">
    <property type="entry name" value="COLOSSIN-B-RELATED"/>
    <property type="match status" value="1"/>
</dbReference>
<evidence type="ECO:0000313" key="11">
    <source>
        <dbReference type="Proteomes" id="UP000013783"/>
    </source>
</evidence>
<evidence type="ECO:0000313" key="9">
    <source>
        <dbReference type="EMBL" id="EOH77470.1"/>
    </source>
</evidence>
<keyword evidence="3" id="KW-0964">Secreted</keyword>
<dbReference type="SUPFAM" id="SSF49478">
    <property type="entry name" value="Cna protein B-type domain"/>
    <property type="match status" value="4"/>
</dbReference>
<keyword evidence="7" id="KW-0472">Membrane</keyword>
<comment type="caution">
    <text evidence="9">The sequence shown here is derived from an EMBL/GenBank/DDBJ whole genome shotgun (WGS) entry which is preliminary data.</text>
</comment>
<dbReference type="Gene3D" id="2.60.40.10">
    <property type="entry name" value="Immunoglobulins"/>
    <property type="match status" value="6"/>
</dbReference>
<feature type="region of interest" description="Disordered" evidence="6">
    <location>
        <begin position="670"/>
        <end position="696"/>
    </location>
</feature>
<accession>R2R1E0</accession>
<keyword evidence="4" id="KW-0732">Signal</keyword>
<dbReference type="NCBIfam" id="TIGR01167">
    <property type="entry name" value="LPXTG_anchor"/>
    <property type="match status" value="1"/>
</dbReference>
<name>R2R1E0_9ENTE</name>
<dbReference type="PANTHER" id="PTHR36108">
    <property type="entry name" value="COLOSSIN-B-RELATED"/>
    <property type="match status" value="1"/>
</dbReference>
<keyword evidence="7" id="KW-1133">Transmembrane helix</keyword>
<dbReference type="RefSeq" id="WP_010740942.1">
    <property type="nucleotide sequence ID" value="NZ_KB946250.1"/>
</dbReference>
<feature type="transmembrane region" description="Helical" evidence="7">
    <location>
        <begin position="704"/>
        <end position="723"/>
    </location>
</feature>
<dbReference type="InterPro" id="IPR013783">
    <property type="entry name" value="Ig-like_fold"/>
</dbReference>
<organism evidence="9 11">
    <name type="scientific">Enterococcus malodoratus ATCC 43197</name>
    <dbReference type="NCBI Taxonomy" id="1158601"/>
    <lineage>
        <taxon>Bacteria</taxon>
        <taxon>Bacillati</taxon>
        <taxon>Bacillota</taxon>
        <taxon>Bacilli</taxon>
        <taxon>Lactobacillales</taxon>
        <taxon>Enterococcaceae</taxon>
        <taxon>Enterococcus</taxon>
    </lineage>
</organism>
<feature type="compositionally biased region" description="Polar residues" evidence="6">
    <location>
        <begin position="674"/>
        <end position="692"/>
    </location>
</feature>
<dbReference type="InterPro" id="IPR019931">
    <property type="entry name" value="LPXTG_anchor"/>
</dbReference>
<keyword evidence="2" id="KW-0134">Cell wall</keyword>
<evidence type="ECO:0000259" key="8">
    <source>
        <dbReference type="PROSITE" id="PS50847"/>
    </source>
</evidence>
<dbReference type="EMBL" id="ASWA01000004">
    <property type="protein sequence ID" value="EOT64116.1"/>
    <property type="molecule type" value="Genomic_DNA"/>
</dbReference>
<evidence type="ECO:0000256" key="5">
    <source>
        <dbReference type="ARBA" id="ARBA00023088"/>
    </source>
</evidence>
<protein>
    <submittedName>
        <fullName evidence="9">LPXTG-domain-containing protein cell wall anchor domain</fullName>
    </submittedName>
</protein>
<dbReference type="Pfam" id="PF00746">
    <property type="entry name" value="Gram_pos_anchor"/>
    <property type="match status" value="1"/>
</dbReference>
<dbReference type="InterPro" id="IPR041033">
    <property type="entry name" value="SpaA_PFL_dom_1"/>
</dbReference>
<keyword evidence="7" id="KW-0812">Transmembrane</keyword>
<evidence type="ECO:0000256" key="3">
    <source>
        <dbReference type="ARBA" id="ARBA00022525"/>
    </source>
</evidence>
<dbReference type="eggNOG" id="COG4932">
    <property type="taxonomic scope" value="Bacteria"/>
</dbReference>
<dbReference type="PATRIC" id="fig|1158601.3.peg.2079"/>
<evidence type="ECO:0000256" key="1">
    <source>
        <dbReference type="ARBA" id="ARBA00007257"/>
    </source>
</evidence>
<dbReference type="Proteomes" id="UP000014148">
    <property type="component" value="Unassembled WGS sequence"/>
</dbReference>
<dbReference type="PROSITE" id="PS50847">
    <property type="entry name" value="GRAM_POS_ANCHORING"/>
    <property type="match status" value="1"/>
</dbReference>
<evidence type="ECO:0000256" key="6">
    <source>
        <dbReference type="SAM" id="MobiDB-lite"/>
    </source>
</evidence>
<keyword evidence="12" id="KW-1185">Reference proteome</keyword>
<dbReference type="EMBL" id="AJAK01000015">
    <property type="protein sequence ID" value="EOH77470.1"/>
    <property type="molecule type" value="Genomic_DNA"/>
</dbReference>
<sequence length="727" mass="79460">MTNQQLVRFTTPVSNNQEGSSVTIDDASQKLVIDEQTPFKNYKEGVRFQKLDAKGHGLGGAKYQLLMQQNDQWQPITNVDNGAGSDGLFTSDELSGNVQAFELSPGSYKFVEAQAPQGYLLNTKEIPFKVQEQAESDPPVLDIPITEDANVNYQGSAQLTKTDGAGKALQDAKFKIIDAQGKDVAGKMATSDEKGLVRVTGLAPGNYRFVETEAPDKGKDGKYIMTGENLAFRIPAENSGEPATVKIKDSVANYRGMIRLHKVGNDLSDNSKEVDLAGAEFTLYTKADFSDSTPVKVTSNAKGNVSFADLAPGTYYVKETKAPNGYLVNTFPLTFVIPDRVPATMPMTDGQNHSNKIEDGTYVVDAGDFQNARKEIELKKTDGESKKIGNLDLSQVKFALYLDDGSTDGKLIKDDLSPETTNGTIELSNLALEDGSYKLVETQTSANYVLSNQPIYFVVNNQQAIGMTIDLANYQASIKGRKVSGDKELAGAEYELFKSGDLNQSIETTDKDGKKQTTIKTGKNGEFFAKGLSAGDYILKETKAPKGYILDTTEHKFTIYPQNGKPATLNLGDFENYQGSVELTKIDTDNSNKRLANAEFQLFDSNQKVMKDQLKTNTDGKLEVTDLAPGKYHFKETKAPAGYRLSEKTIDFTVSAKSNGKPRLLEVTAKNKRVPNQPTEPNKPSRPNTPSQGFYPKTGEAKGLTLLVIGVIIVLIVGGIVYIRRRK</sequence>
<dbReference type="Pfam" id="PF17802">
    <property type="entry name" value="SpaA"/>
    <property type="match status" value="6"/>
</dbReference>
<dbReference type="AlphaFoldDB" id="R2R1E0"/>